<keyword evidence="1" id="KW-0472">Membrane</keyword>
<organism evidence="2 3">
    <name type="scientific">Cafeteria roenbergensis</name>
    <name type="common">Marine flagellate</name>
    <dbReference type="NCBI Taxonomy" id="33653"/>
    <lineage>
        <taxon>Eukaryota</taxon>
        <taxon>Sar</taxon>
        <taxon>Stramenopiles</taxon>
        <taxon>Bigyra</taxon>
        <taxon>Opalozoa</taxon>
        <taxon>Bicosoecida</taxon>
        <taxon>Cafeteriaceae</taxon>
        <taxon>Cafeteria</taxon>
    </lineage>
</organism>
<accession>A0A5A8ECK4</accession>
<evidence type="ECO:0000313" key="3">
    <source>
        <dbReference type="Proteomes" id="UP000322899"/>
    </source>
</evidence>
<keyword evidence="1" id="KW-1133">Transmembrane helix</keyword>
<reference evidence="2 3" key="1">
    <citation type="submission" date="2019-07" db="EMBL/GenBank/DDBJ databases">
        <title>Genomes of Cafeteria roenbergensis.</title>
        <authorList>
            <person name="Fischer M.G."/>
            <person name="Hackl T."/>
            <person name="Roman M."/>
        </authorList>
    </citation>
    <scope>NUCLEOTIDE SEQUENCE [LARGE SCALE GENOMIC DNA]</scope>
    <source>
        <strain evidence="2 3">E4-10P</strain>
    </source>
</reference>
<sequence>MPVGPKRGDPPQRLSNCFQHPQLHTVALRHGNGLVYSSCYCKRNAELNSESLDDRIGLCDGLIICKPYGVRNAKRLSDVCGFGVRFAVGIRPVVVVVVVVSFPVVCGIAFAFGSGFGGFISFGVGDGVPLGDRISVAANVAIAVSAAPCIGLVLAFGKRERHRVCFVAGGDSGGFRAGICTPAPTVDGVSVGVSAGIASDSICLAVFKRGSQRFCLSKRFAVRFPCTGVLVLVLCR</sequence>
<protein>
    <submittedName>
        <fullName evidence="2">Uncharacterized protein</fullName>
    </submittedName>
</protein>
<evidence type="ECO:0000313" key="2">
    <source>
        <dbReference type="EMBL" id="KAA0174477.1"/>
    </source>
</evidence>
<evidence type="ECO:0000256" key="1">
    <source>
        <dbReference type="SAM" id="Phobius"/>
    </source>
</evidence>
<name>A0A5A8ECK4_CAFRO</name>
<keyword evidence="1" id="KW-0812">Transmembrane</keyword>
<feature type="transmembrane region" description="Helical" evidence="1">
    <location>
        <begin position="93"/>
        <end position="122"/>
    </location>
</feature>
<dbReference type="EMBL" id="VLTO01000022">
    <property type="protein sequence ID" value="KAA0174477.1"/>
    <property type="molecule type" value="Genomic_DNA"/>
</dbReference>
<feature type="transmembrane region" description="Helical" evidence="1">
    <location>
        <begin position="134"/>
        <end position="156"/>
    </location>
</feature>
<comment type="caution">
    <text evidence="2">The sequence shown here is derived from an EMBL/GenBank/DDBJ whole genome shotgun (WGS) entry which is preliminary data.</text>
</comment>
<dbReference type="Proteomes" id="UP000322899">
    <property type="component" value="Unassembled WGS sequence"/>
</dbReference>
<dbReference type="AlphaFoldDB" id="A0A5A8ECK4"/>
<proteinExistence type="predicted"/>
<gene>
    <name evidence="2" type="ORF">FNF27_04073</name>
</gene>